<feature type="domain" description="Amino acid permease/ SLC12A" evidence="6">
    <location>
        <begin position="40"/>
        <end position="400"/>
    </location>
</feature>
<feature type="transmembrane region" description="Helical" evidence="5">
    <location>
        <begin position="244"/>
        <end position="265"/>
    </location>
</feature>
<dbReference type="GO" id="GO:0055085">
    <property type="term" value="P:transmembrane transport"/>
    <property type="evidence" value="ECO:0007669"/>
    <property type="project" value="InterPro"/>
</dbReference>
<feature type="transmembrane region" description="Helical" evidence="5">
    <location>
        <begin position="376"/>
        <end position="402"/>
    </location>
</feature>
<proteinExistence type="predicted"/>
<feature type="transmembrane region" description="Helical" evidence="5">
    <location>
        <begin position="135"/>
        <end position="154"/>
    </location>
</feature>
<dbReference type="PIRSF" id="PIRSF006060">
    <property type="entry name" value="AA_transporter"/>
    <property type="match status" value="1"/>
</dbReference>
<evidence type="ECO:0000256" key="1">
    <source>
        <dbReference type="ARBA" id="ARBA00004141"/>
    </source>
</evidence>
<keyword evidence="4 5" id="KW-0472">Membrane</keyword>
<reference evidence="7" key="1">
    <citation type="submission" date="2020-02" db="EMBL/GenBank/DDBJ databases">
        <authorList>
            <person name="Meier V. D."/>
        </authorList>
    </citation>
    <scope>NUCLEOTIDE SEQUENCE</scope>
    <source>
        <strain evidence="7">AVDCRST_MAG12</strain>
    </source>
</reference>
<keyword evidence="3 5" id="KW-1133">Transmembrane helix</keyword>
<feature type="transmembrane region" description="Helical" evidence="5">
    <location>
        <begin position="439"/>
        <end position="463"/>
    </location>
</feature>
<evidence type="ECO:0000256" key="3">
    <source>
        <dbReference type="ARBA" id="ARBA00022989"/>
    </source>
</evidence>
<dbReference type="PANTHER" id="PTHR42770">
    <property type="entry name" value="AMINO ACID TRANSPORTER-RELATED"/>
    <property type="match status" value="1"/>
</dbReference>
<evidence type="ECO:0000256" key="2">
    <source>
        <dbReference type="ARBA" id="ARBA00022692"/>
    </source>
</evidence>
<dbReference type="Gene3D" id="1.20.1740.10">
    <property type="entry name" value="Amino acid/polyamine transporter I"/>
    <property type="match status" value="1"/>
</dbReference>
<name>A0A6J4RLT5_9ACTN</name>
<dbReference type="PANTHER" id="PTHR42770:SF11">
    <property type="entry name" value="INNER MEMBRANE TRANSPORT PROTEIN YBAT"/>
    <property type="match status" value="1"/>
</dbReference>
<organism evidence="7">
    <name type="scientific">uncultured Rubrobacteraceae bacterium</name>
    <dbReference type="NCBI Taxonomy" id="349277"/>
    <lineage>
        <taxon>Bacteria</taxon>
        <taxon>Bacillati</taxon>
        <taxon>Actinomycetota</taxon>
        <taxon>Rubrobacteria</taxon>
        <taxon>Rubrobacterales</taxon>
        <taxon>Rubrobacteraceae</taxon>
        <taxon>environmental samples</taxon>
    </lineage>
</organism>
<dbReference type="Pfam" id="PF00324">
    <property type="entry name" value="AA_permease"/>
    <property type="match status" value="1"/>
</dbReference>
<feature type="transmembrane region" description="Helical" evidence="5">
    <location>
        <begin position="296"/>
        <end position="324"/>
    </location>
</feature>
<feature type="transmembrane region" description="Helical" evidence="5">
    <location>
        <begin position="345"/>
        <end position="364"/>
    </location>
</feature>
<evidence type="ECO:0000256" key="5">
    <source>
        <dbReference type="SAM" id="Phobius"/>
    </source>
</evidence>
<dbReference type="EMBL" id="CADCVK010000187">
    <property type="protein sequence ID" value="CAA9475934.1"/>
    <property type="molecule type" value="Genomic_DNA"/>
</dbReference>
<feature type="transmembrane region" description="Helical" evidence="5">
    <location>
        <begin position="166"/>
        <end position="184"/>
    </location>
</feature>
<dbReference type="AlphaFoldDB" id="A0A6J4RLT5"/>
<gene>
    <name evidence="7" type="ORF">AVDCRST_MAG12-1160</name>
</gene>
<accession>A0A6J4RLT5</accession>
<feature type="transmembrane region" description="Helical" evidence="5">
    <location>
        <begin position="196"/>
        <end position="224"/>
    </location>
</feature>
<comment type="subcellular location">
    <subcellularLocation>
        <location evidence="1">Membrane</location>
        <topology evidence="1">Multi-pass membrane protein</topology>
    </subcellularLocation>
</comment>
<feature type="transmembrane region" description="Helical" evidence="5">
    <location>
        <begin position="409"/>
        <end position="427"/>
    </location>
</feature>
<evidence type="ECO:0000313" key="7">
    <source>
        <dbReference type="EMBL" id="CAA9475934.1"/>
    </source>
</evidence>
<dbReference type="InterPro" id="IPR004841">
    <property type="entry name" value="AA-permease/SLC12A_dom"/>
</dbReference>
<dbReference type="GO" id="GO:0016020">
    <property type="term" value="C:membrane"/>
    <property type="evidence" value="ECO:0007669"/>
    <property type="project" value="UniProtKB-SubCell"/>
</dbReference>
<evidence type="ECO:0000256" key="4">
    <source>
        <dbReference type="ARBA" id="ARBA00023136"/>
    </source>
</evidence>
<feature type="transmembrane region" description="Helical" evidence="5">
    <location>
        <begin position="20"/>
        <end position="38"/>
    </location>
</feature>
<evidence type="ECO:0000259" key="6">
    <source>
        <dbReference type="Pfam" id="PF00324"/>
    </source>
</evidence>
<protein>
    <recommendedName>
        <fullName evidence="6">Amino acid permease/ SLC12A domain-containing protein</fullName>
    </recommendedName>
</protein>
<feature type="transmembrane region" description="Helical" evidence="5">
    <location>
        <begin position="50"/>
        <end position="70"/>
    </location>
</feature>
<keyword evidence="2 5" id="KW-0812">Transmembrane</keyword>
<sequence>MAEGTRGREGGGLRRELRFWEAVALSIAIMAPGAAMALNGTATAGLVGRAVPLVFVLATIGILFVSYAFIRLTSYFNHAGSVYALSGATLGPRAGFFSGWALLGTYLCFTAGSTAEVGLFGQEFLASTGLPEVDWVVISLVAAALIWVLAFGDVRVVTRALLSMEGLTVALILVLVVVIFARIFGGAAPGGQEFTFAAFALPGGVDFGTVGLATVFGILSFAGFEGAASLGEETDNPRRNIPRAIAAAVITMGIFYVIVMLAQTLGFGVNKSGTDAFAGASSPLGSLSTDYIGPGMAAAINLGVMVSAFASALGTATAGSRMLFALCRDGFLSRRLGETSPRTGAPANALAAVMIVGIITFVILRLGGVSAVNAFFYPATVGVLTLLVAYIVTNAGALRFLFLSRRVPAWEAVFPLVGLAILLYVIYKNVYPAPDFPFNLFPYIAGAWLLVGLASVLFVPGLARRIGANLAAREDANTERG</sequence>
<dbReference type="InterPro" id="IPR050367">
    <property type="entry name" value="APC_superfamily"/>
</dbReference>